<evidence type="ECO:0000256" key="3">
    <source>
        <dbReference type="ARBA" id="ARBA00022475"/>
    </source>
</evidence>
<protein>
    <submittedName>
        <fullName evidence="10">FtsX-like permease family protein</fullName>
    </submittedName>
</protein>
<proteinExistence type="inferred from homology"/>
<evidence type="ECO:0000256" key="5">
    <source>
        <dbReference type="ARBA" id="ARBA00022989"/>
    </source>
</evidence>
<feature type="transmembrane region" description="Helical" evidence="7">
    <location>
        <begin position="260"/>
        <end position="285"/>
    </location>
</feature>
<organism evidence="10 11">
    <name type="scientific">Roseburia intestinalis</name>
    <dbReference type="NCBI Taxonomy" id="166486"/>
    <lineage>
        <taxon>Bacteria</taxon>
        <taxon>Bacillati</taxon>
        <taxon>Bacillota</taxon>
        <taxon>Clostridia</taxon>
        <taxon>Lachnospirales</taxon>
        <taxon>Lachnospiraceae</taxon>
        <taxon>Roseburia</taxon>
    </lineage>
</organism>
<dbReference type="InterPro" id="IPR051447">
    <property type="entry name" value="Lipoprotein-release_system"/>
</dbReference>
<keyword evidence="5 7" id="KW-1133">Transmembrane helix</keyword>
<evidence type="ECO:0000313" key="11">
    <source>
        <dbReference type="Proteomes" id="UP000478483"/>
    </source>
</evidence>
<dbReference type="PANTHER" id="PTHR30489:SF0">
    <property type="entry name" value="LIPOPROTEIN-RELEASING SYSTEM TRANSMEMBRANE PROTEIN LOLE"/>
    <property type="match status" value="1"/>
</dbReference>
<reference evidence="10 11" key="1">
    <citation type="journal article" date="2019" name="Nat. Med.">
        <title>A library of human gut bacterial isolates paired with longitudinal multiomics data enables mechanistic microbiome research.</title>
        <authorList>
            <person name="Poyet M."/>
            <person name="Groussin M."/>
            <person name="Gibbons S.M."/>
            <person name="Avila-Pacheco J."/>
            <person name="Jiang X."/>
            <person name="Kearney S.M."/>
            <person name="Perrotta A.R."/>
            <person name="Berdy B."/>
            <person name="Zhao S."/>
            <person name="Lieberman T.D."/>
            <person name="Swanson P.K."/>
            <person name="Smith M."/>
            <person name="Roesemann S."/>
            <person name="Alexander J.E."/>
            <person name="Rich S.A."/>
            <person name="Livny J."/>
            <person name="Vlamakis H."/>
            <person name="Clish C."/>
            <person name="Bullock K."/>
            <person name="Deik A."/>
            <person name="Scott J."/>
            <person name="Pierce K.A."/>
            <person name="Xavier R.J."/>
            <person name="Alm E.J."/>
        </authorList>
    </citation>
    <scope>NUCLEOTIDE SEQUENCE [LARGE SCALE GENOMIC DNA]</scope>
    <source>
        <strain evidence="10 11">BIOML-A1</strain>
    </source>
</reference>
<sequence length="398" mass="43929">MIFKMAVRNLGRNKRTNMVIGIIMAVGLIFVVIALSFIEGIKTNYEQLILSTMAGDLSISAEDDTFAFTKDMENLTTNEQIRSVAPRLYASCYLFNADDDETYETVTAIGIDVDQDEALVDNFSRKEEEFVLGKDKIAITKQKAKALDLKVGDKAQLVFLTSKGQSEKKEVTISCLYEGKSSNAAIEAWAILPISTMRSMLELEKDQVSTVKVFLEDGNDLEEYRNLIEKKLDDKKYTVESWKETSAADMMRTPTIYSGILLAFAGVLFVLIAIGITSVLFSALLGKTKEFGVMQTLGMKRGQIVLMNLFEMVILITVSMVSGVIICQLATIGINAAEIEVASDALKFTFGGNVLSVKMTLVNCLIPAVFIFSLSCLISVIAVRKVTRIPILEAMNEQ</sequence>
<evidence type="ECO:0000313" key="10">
    <source>
        <dbReference type="EMBL" id="MTR87023.1"/>
    </source>
</evidence>
<dbReference type="InterPro" id="IPR003838">
    <property type="entry name" value="ABC3_permease_C"/>
</dbReference>
<keyword evidence="3" id="KW-1003">Cell membrane</keyword>
<comment type="similarity">
    <text evidence="2">Belongs to the ABC-4 integral membrane protein family. LolC/E subfamily.</text>
</comment>
<evidence type="ECO:0000256" key="4">
    <source>
        <dbReference type="ARBA" id="ARBA00022692"/>
    </source>
</evidence>
<comment type="subcellular location">
    <subcellularLocation>
        <location evidence="1">Cell membrane</location>
        <topology evidence="1">Multi-pass membrane protein</topology>
    </subcellularLocation>
</comment>
<evidence type="ECO:0000259" key="8">
    <source>
        <dbReference type="Pfam" id="PF02687"/>
    </source>
</evidence>
<dbReference type="InterPro" id="IPR025857">
    <property type="entry name" value="MacB_PCD"/>
</dbReference>
<feature type="domain" description="ABC3 transporter permease C-terminal" evidence="8">
    <location>
        <begin position="263"/>
        <end position="390"/>
    </location>
</feature>
<feature type="transmembrane region" description="Helical" evidence="7">
    <location>
        <begin position="306"/>
        <end position="334"/>
    </location>
</feature>
<keyword evidence="6 7" id="KW-0472">Membrane</keyword>
<accession>A0A6L6L9M0</accession>
<evidence type="ECO:0000256" key="2">
    <source>
        <dbReference type="ARBA" id="ARBA00005236"/>
    </source>
</evidence>
<dbReference type="GO" id="GO:0098797">
    <property type="term" value="C:plasma membrane protein complex"/>
    <property type="evidence" value="ECO:0007669"/>
    <property type="project" value="TreeGrafter"/>
</dbReference>
<evidence type="ECO:0000256" key="1">
    <source>
        <dbReference type="ARBA" id="ARBA00004651"/>
    </source>
</evidence>
<dbReference type="Proteomes" id="UP000478483">
    <property type="component" value="Unassembled WGS sequence"/>
</dbReference>
<dbReference type="PANTHER" id="PTHR30489">
    <property type="entry name" value="LIPOPROTEIN-RELEASING SYSTEM TRANSMEMBRANE PROTEIN LOLE"/>
    <property type="match status" value="1"/>
</dbReference>
<dbReference type="Pfam" id="PF12704">
    <property type="entry name" value="MacB_PCD"/>
    <property type="match status" value="1"/>
</dbReference>
<evidence type="ECO:0000256" key="7">
    <source>
        <dbReference type="SAM" id="Phobius"/>
    </source>
</evidence>
<evidence type="ECO:0000256" key="6">
    <source>
        <dbReference type="ARBA" id="ARBA00023136"/>
    </source>
</evidence>
<dbReference type="AlphaFoldDB" id="A0A6L6L9M0"/>
<dbReference type="RefSeq" id="WP_118413549.1">
    <property type="nucleotide sequence ID" value="NZ_QRPI01000033.1"/>
</dbReference>
<name>A0A6L6L9M0_9FIRM</name>
<evidence type="ECO:0000259" key="9">
    <source>
        <dbReference type="Pfam" id="PF12704"/>
    </source>
</evidence>
<keyword evidence="4 7" id="KW-0812">Transmembrane</keyword>
<dbReference type="Pfam" id="PF02687">
    <property type="entry name" value="FtsX"/>
    <property type="match status" value="1"/>
</dbReference>
<comment type="caution">
    <text evidence="10">The sequence shown here is derived from an EMBL/GenBank/DDBJ whole genome shotgun (WGS) entry which is preliminary data.</text>
</comment>
<feature type="domain" description="MacB-like periplasmic core" evidence="9">
    <location>
        <begin position="23"/>
        <end position="230"/>
    </location>
</feature>
<dbReference type="GO" id="GO:0044874">
    <property type="term" value="P:lipoprotein localization to outer membrane"/>
    <property type="evidence" value="ECO:0007669"/>
    <property type="project" value="TreeGrafter"/>
</dbReference>
<dbReference type="EMBL" id="WNAJ01000036">
    <property type="protein sequence ID" value="MTR87023.1"/>
    <property type="molecule type" value="Genomic_DNA"/>
</dbReference>
<feature type="transmembrane region" description="Helical" evidence="7">
    <location>
        <begin position="20"/>
        <end position="38"/>
    </location>
</feature>
<feature type="transmembrane region" description="Helical" evidence="7">
    <location>
        <begin position="360"/>
        <end position="383"/>
    </location>
</feature>
<gene>
    <name evidence="10" type="ORF">GMD50_18720</name>
</gene>